<evidence type="ECO:0000256" key="4">
    <source>
        <dbReference type="ARBA" id="ARBA00012483"/>
    </source>
</evidence>
<proteinExistence type="inferred from homology"/>
<feature type="compositionally biased region" description="Low complexity" evidence="13">
    <location>
        <begin position="18"/>
        <end position="27"/>
    </location>
</feature>
<dbReference type="PANTHER" id="PTHR22938:SF0">
    <property type="entry name" value="E3 UBIQUITIN-PROTEIN LIGASE ZNF598"/>
    <property type="match status" value="1"/>
</dbReference>
<feature type="region of interest" description="Disordered" evidence="13">
    <location>
        <begin position="714"/>
        <end position="758"/>
    </location>
</feature>
<feature type="region of interest" description="Disordered" evidence="13">
    <location>
        <begin position="817"/>
        <end position="913"/>
    </location>
</feature>
<evidence type="ECO:0000256" key="12">
    <source>
        <dbReference type="PROSITE-ProRule" id="PRU00175"/>
    </source>
</evidence>
<dbReference type="SMART" id="SM00355">
    <property type="entry name" value="ZnF_C2H2"/>
    <property type="match status" value="4"/>
</dbReference>
<accession>A0ABR3YNW6</accession>
<evidence type="ECO:0000256" key="6">
    <source>
        <dbReference type="ARBA" id="ARBA00022553"/>
    </source>
</evidence>
<feature type="compositionally biased region" description="Low complexity" evidence="13">
    <location>
        <begin position="720"/>
        <end position="732"/>
    </location>
</feature>
<feature type="region of interest" description="Disordered" evidence="13">
    <location>
        <begin position="1"/>
        <end position="154"/>
    </location>
</feature>
<evidence type="ECO:0000256" key="7">
    <source>
        <dbReference type="ARBA" id="ARBA00022679"/>
    </source>
</evidence>
<dbReference type="InterPro" id="IPR001841">
    <property type="entry name" value="Znf_RING"/>
</dbReference>
<gene>
    <name evidence="15" type="ORF">Sste5346_008750</name>
</gene>
<evidence type="ECO:0000256" key="13">
    <source>
        <dbReference type="SAM" id="MobiDB-lite"/>
    </source>
</evidence>
<dbReference type="CDD" id="cd16615">
    <property type="entry name" value="RING-HC_ZNF598"/>
    <property type="match status" value="1"/>
</dbReference>
<organism evidence="15 16">
    <name type="scientific">Sporothrix stenoceras</name>
    <dbReference type="NCBI Taxonomy" id="5173"/>
    <lineage>
        <taxon>Eukaryota</taxon>
        <taxon>Fungi</taxon>
        <taxon>Dikarya</taxon>
        <taxon>Ascomycota</taxon>
        <taxon>Pezizomycotina</taxon>
        <taxon>Sordariomycetes</taxon>
        <taxon>Sordariomycetidae</taxon>
        <taxon>Ophiostomatales</taxon>
        <taxon>Ophiostomataceae</taxon>
        <taxon>Sporothrix</taxon>
    </lineage>
</organism>
<keyword evidence="6" id="KW-0597">Phosphoprotein</keyword>
<feature type="region of interest" description="Disordered" evidence="13">
    <location>
        <begin position="653"/>
        <end position="677"/>
    </location>
</feature>
<evidence type="ECO:0000256" key="1">
    <source>
        <dbReference type="ARBA" id="ARBA00000900"/>
    </source>
</evidence>
<comment type="pathway">
    <text evidence="3">Protein modification; protein ubiquitination.</text>
</comment>
<dbReference type="InterPro" id="IPR041888">
    <property type="entry name" value="RING-HC_ZNF598/HEL2"/>
</dbReference>
<evidence type="ECO:0000256" key="10">
    <source>
        <dbReference type="ARBA" id="ARBA00022833"/>
    </source>
</evidence>
<feature type="compositionally biased region" description="Low complexity" evidence="13">
    <location>
        <begin position="503"/>
        <end position="543"/>
    </location>
</feature>
<keyword evidence="16" id="KW-1185">Reference proteome</keyword>
<dbReference type="Gene3D" id="3.30.40.10">
    <property type="entry name" value="Zinc/RING finger domain, C3HC4 (zinc finger)"/>
    <property type="match status" value="1"/>
</dbReference>
<keyword evidence="9 12" id="KW-0863">Zinc-finger</keyword>
<comment type="caution">
    <text evidence="15">The sequence shown here is derived from an EMBL/GenBank/DDBJ whole genome shotgun (WGS) entry which is preliminary data.</text>
</comment>
<name>A0ABR3YNW6_9PEZI</name>
<keyword evidence="8" id="KW-0479">Metal-binding</keyword>
<evidence type="ECO:0000313" key="15">
    <source>
        <dbReference type="EMBL" id="KAL1889632.1"/>
    </source>
</evidence>
<sequence length="913" mass="94971">MADGGGASSTGGGGGGDNNNNSSSSQRQPRRGGGGGGGEGGGGGRDGGGRGRGRGGGGRGRGEGGGRGGGRGGGGRGGDSSSQQQGSSDGQQRRRGGGSGRGGRHGGGDHRRHASGDAAEGDNAVSAPQPSRKDPLLRPPQPAGEAGGGGEDGAAGDDDAEVCFICANPVIHHAIAPCNHLTCHICALRMRALYRTKDCPHCRTPAPYVIFTDDPARRFEDYTDADISSTDDNIGIKYTNEDIVGDTVLLLRYNCPDEICDYAGFGWPDLHRHVRSTHHKKMCDLCTRNKKVFTHEHELFSEKAHEKHMRHGDDKPGAVDQTGFRGHPLCGFCGERFYDDDKLYEHCRNKHERCFICDRRDSRQPHYYRNYNELEKHFKKDHYICSDRECLEKKFVVFEAELDLKAHQLSEHGNTLSKDVRRDVQVVSMADFDFRGGEGRGGHGGGRSHQGRASRGRDPNADAPVATGSSSQSMRRDEIAYQRQLAIHSAQSISNRTFGSHLSSPAPTPAQASRQASPANANAAPRNPPQNSSSPAPSAPASTDIDPMSAMSAADLANLSPADRARLVRHGAVIERASNLLGSNPAKVNAFRYNISSYRSGARSATQLIDAFSTLFSETSDTALGSLVREVADLFDDAGKADALRKALHDRRAAAGGAEGSVQEDYPSLPTLGGMHGATTSTSGWAAAASANAPSAANHTTSTPSTRVLRLKHSTRLGGPSTSSSVVSTPSSRDPSGRTVPGATWTAPSSSRPSVLSAARPQAASAAFPALPSVAGKKAGGGSSWVNVSGGAGASTLASRVGSGIGGSSNSAGRYASLSAPGSGASTPAPLSGSRDAFPALPAAPKPPPPSVFGYGRKAVRRDLGGGNQETGFSWGGEGEASSSAAPTPAEEDESGKGKKKGRAGKKVLVQWG</sequence>
<dbReference type="EMBL" id="JAWCUI010000071">
    <property type="protein sequence ID" value="KAL1889632.1"/>
    <property type="molecule type" value="Genomic_DNA"/>
</dbReference>
<feature type="compositionally biased region" description="Low complexity" evidence="13">
    <location>
        <begin position="79"/>
        <end position="90"/>
    </location>
</feature>
<feature type="compositionally biased region" description="Gly residues" evidence="13">
    <location>
        <begin position="31"/>
        <end position="46"/>
    </location>
</feature>
<dbReference type="SUPFAM" id="SSF57850">
    <property type="entry name" value="RING/U-box"/>
    <property type="match status" value="1"/>
</dbReference>
<keyword evidence="5" id="KW-0963">Cytoplasm</keyword>
<keyword evidence="10" id="KW-0862">Zinc</keyword>
<dbReference type="InterPro" id="IPR057634">
    <property type="entry name" value="PAH_ZNF598/HEL2"/>
</dbReference>
<dbReference type="PROSITE" id="PS50089">
    <property type="entry name" value="ZF_RING_2"/>
    <property type="match status" value="1"/>
</dbReference>
<reference evidence="15 16" key="1">
    <citation type="journal article" date="2024" name="IMA Fungus">
        <title>IMA Genome - F19 : A genome assembly and annotation guide to empower mycologists, including annotated draft genome sequences of Ceratocystis pirilliformis, Diaporthe australafricana, Fusarium ophioides, Paecilomyces lecythidis, and Sporothrix stenoceras.</title>
        <authorList>
            <person name="Aylward J."/>
            <person name="Wilson A.M."/>
            <person name="Visagie C.M."/>
            <person name="Spraker J."/>
            <person name="Barnes I."/>
            <person name="Buitendag C."/>
            <person name="Ceriani C."/>
            <person name="Del Mar Angel L."/>
            <person name="du Plessis D."/>
            <person name="Fuchs T."/>
            <person name="Gasser K."/>
            <person name="Kramer D."/>
            <person name="Li W."/>
            <person name="Munsamy K."/>
            <person name="Piso A."/>
            <person name="Price J.L."/>
            <person name="Sonnekus B."/>
            <person name="Thomas C."/>
            <person name="van der Nest A."/>
            <person name="van Dijk A."/>
            <person name="van Heerden A."/>
            <person name="van Vuuren N."/>
            <person name="Yilmaz N."/>
            <person name="Duong T.A."/>
            <person name="van der Merwe N.A."/>
            <person name="Wingfield M.J."/>
            <person name="Wingfield B.D."/>
        </authorList>
    </citation>
    <scope>NUCLEOTIDE SEQUENCE [LARGE SCALE GENOMIC DNA]</scope>
    <source>
        <strain evidence="15 16">CMW 5346</strain>
    </source>
</reference>
<evidence type="ECO:0000256" key="8">
    <source>
        <dbReference type="ARBA" id="ARBA00022723"/>
    </source>
</evidence>
<feature type="compositionally biased region" description="Pro residues" evidence="13">
    <location>
        <begin position="842"/>
        <end position="851"/>
    </location>
</feature>
<feature type="region of interest" description="Disordered" evidence="13">
    <location>
        <begin position="433"/>
        <end position="476"/>
    </location>
</feature>
<keyword evidence="7" id="KW-0808">Transferase</keyword>
<evidence type="ECO:0000256" key="9">
    <source>
        <dbReference type="ARBA" id="ARBA00022771"/>
    </source>
</evidence>
<evidence type="ECO:0000256" key="11">
    <source>
        <dbReference type="ARBA" id="ARBA00035113"/>
    </source>
</evidence>
<feature type="compositionally biased region" description="Gly residues" evidence="13">
    <location>
        <begin position="54"/>
        <end position="78"/>
    </location>
</feature>
<evidence type="ECO:0000256" key="2">
    <source>
        <dbReference type="ARBA" id="ARBA00004496"/>
    </source>
</evidence>
<comment type="catalytic activity">
    <reaction evidence="1">
        <text>S-ubiquitinyl-[E2 ubiquitin-conjugating enzyme]-L-cysteine + [acceptor protein]-L-lysine = [E2 ubiquitin-conjugating enzyme]-L-cysteine + N(6)-ubiquitinyl-[acceptor protein]-L-lysine.</text>
        <dbReference type="EC" id="2.3.2.27"/>
    </reaction>
</comment>
<comment type="subcellular location">
    <subcellularLocation>
        <location evidence="2">Cytoplasm</location>
    </subcellularLocation>
</comment>
<evidence type="ECO:0000313" key="16">
    <source>
        <dbReference type="Proteomes" id="UP001583186"/>
    </source>
</evidence>
<feature type="compositionally biased region" description="Low complexity" evidence="13">
    <location>
        <begin position="880"/>
        <end position="889"/>
    </location>
</feature>
<dbReference type="PROSITE" id="PS00028">
    <property type="entry name" value="ZINC_FINGER_C2H2_1"/>
    <property type="match status" value="1"/>
</dbReference>
<feature type="domain" description="RING-type" evidence="14">
    <location>
        <begin position="163"/>
        <end position="203"/>
    </location>
</feature>
<dbReference type="Pfam" id="PF23202">
    <property type="entry name" value="PAH_ZNF598"/>
    <property type="match status" value="1"/>
</dbReference>
<feature type="region of interest" description="Disordered" evidence="13">
    <location>
        <begin position="497"/>
        <end position="546"/>
    </location>
</feature>
<evidence type="ECO:0000259" key="14">
    <source>
        <dbReference type="PROSITE" id="PS50089"/>
    </source>
</evidence>
<evidence type="ECO:0000256" key="3">
    <source>
        <dbReference type="ARBA" id="ARBA00004906"/>
    </source>
</evidence>
<dbReference type="EC" id="2.3.2.27" evidence="4"/>
<dbReference type="InterPro" id="IPR013087">
    <property type="entry name" value="Znf_C2H2_type"/>
</dbReference>
<feature type="compositionally biased region" description="Gly residues" evidence="13">
    <location>
        <begin position="1"/>
        <end position="17"/>
    </location>
</feature>
<dbReference type="InterPro" id="IPR013083">
    <property type="entry name" value="Znf_RING/FYVE/PHD"/>
</dbReference>
<dbReference type="Pfam" id="PF23230">
    <property type="entry name" value="zf-C2H2_13"/>
    <property type="match status" value="1"/>
</dbReference>
<dbReference type="InterPro" id="IPR044288">
    <property type="entry name" value="ZNF598/HEL2"/>
</dbReference>
<comment type="similarity">
    <text evidence="11">Belongs to the ZNF598/HEL2 family.</text>
</comment>
<dbReference type="Proteomes" id="UP001583186">
    <property type="component" value="Unassembled WGS sequence"/>
</dbReference>
<feature type="compositionally biased region" description="Gly residues" evidence="13">
    <location>
        <begin position="865"/>
        <end position="879"/>
    </location>
</feature>
<protein>
    <recommendedName>
        <fullName evidence="4">RING-type E3 ubiquitin transferase</fullName>
        <ecNumber evidence="4">2.3.2.27</ecNumber>
    </recommendedName>
</protein>
<evidence type="ECO:0000256" key="5">
    <source>
        <dbReference type="ARBA" id="ARBA00022490"/>
    </source>
</evidence>
<dbReference type="InterPro" id="IPR056437">
    <property type="entry name" value="Znf-C2H2_ZNF598/HEL2"/>
</dbReference>
<dbReference type="PANTHER" id="PTHR22938">
    <property type="entry name" value="ZINC FINGER PROTEIN 598"/>
    <property type="match status" value="1"/>
</dbReference>
<dbReference type="Pfam" id="PF13920">
    <property type="entry name" value="zf-C3HC4_3"/>
    <property type="match status" value="1"/>
</dbReference>